<dbReference type="PANTHER" id="PTHR22624">
    <property type="entry name" value="CYSTEINE PROTEASE ATG4"/>
    <property type="match status" value="1"/>
</dbReference>
<comment type="catalytic activity">
    <reaction evidence="10">
        <text>[protein]-C-terminal L-amino acid-glycyl-phosphatidylethanolamide + H2O = [protein]-C-terminal L-amino acid-glycine + a 1,2-diacyl-sn-glycero-3-phosphoethanolamine</text>
        <dbReference type="Rhea" id="RHEA:67548"/>
        <dbReference type="Rhea" id="RHEA-COMP:17323"/>
        <dbReference type="Rhea" id="RHEA-COMP:17324"/>
        <dbReference type="ChEBI" id="CHEBI:15377"/>
        <dbReference type="ChEBI" id="CHEBI:64612"/>
        <dbReference type="ChEBI" id="CHEBI:172940"/>
        <dbReference type="ChEBI" id="CHEBI:172941"/>
    </reaction>
    <physiologicalReaction direction="left-to-right" evidence="10">
        <dbReference type="Rhea" id="RHEA:67549"/>
    </physiologicalReaction>
</comment>
<dbReference type="STRING" id="67003.A0A1X0NS04"/>
<dbReference type="GO" id="GO:0000423">
    <property type="term" value="P:mitophagy"/>
    <property type="evidence" value="ECO:0007669"/>
    <property type="project" value="TreeGrafter"/>
</dbReference>
<dbReference type="OrthoDB" id="2960936at2759"/>
<dbReference type="PANTHER" id="PTHR22624:SF53">
    <property type="entry name" value="CYSTEINE PROTEASE"/>
    <property type="match status" value="1"/>
</dbReference>
<evidence type="ECO:0000256" key="11">
    <source>
        <dbReference type="RuleBase" id="RU363115"/>
    </source>
</evidence>
<dbReference type="GO" id="GO:0000045">
    <property type="term" value="P:autophagosome assembly"/>
    <property type="evidence" value="ECO:0007669"/>
    <property type="project" value="TreeGrafter"/>
</dbReference>
<sequence length="357" mass="39772">MKHGDNSSGVSRGSSCASSGAFKWVYNLVYRLQPKNEALMDNEDAYIVGVGKYNGTQTSEWAHSETKRFLYYSYRDHFEPLENGATMDTSWGCMIRSGQMMIACAFMRFFNGGKAHIDDEHTQELREKVQFLFSDVPSAPFGIHAISSEGVKHGVPCGKWFGPTPLSNTLSSLSSRYLSTVGEGPVILTVSDRMIISKQVMNLLQDSKHVVLLIPLMVGVGFISEKYAKVVLQILEMESSIGIIGGRRSSALFLYGHQGNKVFYLDPHYTQRAFTSPESTGTLTSARRMISITSCDTSMAFGFYIASIEDFELFRKEMAKANSQLTFPLISVVAEERTVSYNIEVDDCAFSPCEERE</sequence>
<evidence type="ECO:0000256" key="5">
    <source>
        <dbReference type="ARBA" id="ARBA00022670"/>
    </source>
</evidence>
<keyword evidence="8 11" id="KW-0653">Protein transport</keyword>
<evidence type="ECO:0000256" key="4">
    <source>
        <dbReference type="ARBA" id="ARBA00022490"/>
    </source>
</evidence>
<keyword evidence="9 11" id="KW-0072">Autophagy</keyword>
<keyword evidence="14" id="KW-1185">Reference proteome</keyword>
<accession>A0A1X0NS04</accession>
<keyword evidence="4 11" id="KW-0963">Cytoplasm</keyword>
<evidence type="ECO:0000256" key="6">
    <source>
        <dbReference type="ARBA" id="ARBA00022801"/>
    </source>
</evidence>
<evidence type="ECO:0000256" key="10">
    <source>
        <dbReference type="ARBA" id="ARBA00029362"/>
    </source>
</evidence>
<keyword evidence="5 11" id="KW-0645">Protease</keyword>
<dbReference type="GO" id="GO:0004197">
    <property type="term" value="F:cysteine-type endopeptidase activity"/>
    <property type="evidence" value="ECO:0007669"/>
    <property type="project" value="TreeGrafter"/>
</dbReference>
<proteinExistence type="inferred from homology"/>
<dbReference type="InterPro" id="IPR038765">
    <property type="entry name" value="Papain-like_cys_pep_sf"/>
</dbReference>
<organism evidence="13 14">
    <name type="scientific">Trypanosoma theileri</name>
    <dbReference type="NCBI Taxonomy" id="67003"/>
    <lineage>
        <taxon>Eukaryota</taxon>
        <taxon>Discoba</taxon>
        <taxon>Euglenozoa</taxon>
        <taxon>Kinetoplastea</taxon>
        <taxon>Metakinetoplastina</taxon>
        <taxon>Trypanosomatida</taxon>
        <taxon>Trypanosomatidae</taxon>
        <taxon>Trypanosoma</taxon>
    </lineage>
</organism>
<dbReference type="RefSeq" id="XP_028881548.1">
    <property type="nucleotide sequence ID" value="XM_029027328.1"/>
</dbReference>
<evidence type="ECO:0000256" key="8">
    <source>
        <dbReference type="ARBA" id="ARBA00022927"/>
    </source>
</evidence>
<dbReference type="GO" id="GO:0016485">
    <property type="term" value="P:protein processing"/>
    <property type="evidence" value="ECO:0007669"/>
    <property type="project" value="TreeGrafter"/>
</dbReference>
<evidence type="ECO:0000256" key="2">
    <source>
        <dbReference type="ARBA" id="ARBA00010958"/>
    </source>
</evidence>
<dbReference type="AlphaFoldDB" id="A0A1X0NS04"/>
<comment type="caution">
    <text evidence="13">The sequence shown here is derived from an EMBL/GenBank/DDBJ whole genome shotgun (WGS) entry which is preliminary data.</text>
</comment>
<dbReference type="GeneID" id="39987108"/>
<keyword evidence="6 11" id="KW-0378">Hydrolase</keyword>
<evidence type="ECO:0000256" key="3">
    <source>
        <dbReference type="ARBA" id="ARBA00022448"/>
    </source>
</evidence>
<feature type="domain" description="Peptidase C54 catalytic" evidence="12">
    <location>
        <begin position="64"/>
        <end position="316"/>
    </location>
</feature>
<dbReference type="InterPro" id="IPR046792">
    <property type="entry name" value="Peptidase_C54_cat"/>
</dbReference>
<evidence type="ECO:0000256" key="1">
    <source>
        <dbReference type="ARBA" id="ARBA00004496"/>
    </source>
</evidence>
<dbReference type="GO" id="GO:0019786">
    <property type="term" value="F:protein-phosphatidylethanolamide deconjugating activity"/>
    <property type="evidence" value="ECO:0007669"/>
    <property type="project" value="InterPro"/>
</dbReference>
<dbReference type="GO" id="GO:0015031">
    <property type="term" value="P:protein transport"/>
    <property type="evidence" value="ECO:0007669"/>
    <property type="project" value="UniProtKB-KW"/>
</dbReference>
<evidence type="ECO:0000313" key="14">
    <source>
        <dbReference type="Proteomes" id="UP000192257"/>
    </source>
</evidence>
<dbReference type="GO" id="GO:0034727">
    <property type="term" value="P:piecemeal microautophagy of the nucleus"/>
    <property type="evidence" value="ECO:0007669"/>
    <property type="project" value="TreeGrafter"/>
</dbReference>
<dbReference type="SUPFAM" id="SSF54001">
    <property type="entry name" value="Cysteine proteinases"/>
    <property type="match status" value="1"/>
</dbReference>
<dbReference type="EC" id="3.4.22.-" evidence="11"/>
<dbReference type="EMBL" id="NBCO01000022">
    <property type="protein sequence ID" value="ORC87482.1"/>
    <property type="molecule type" value="Genomic_DNA"/>
</dbReference>
<protein>
    <recommendedName>
        <fullName evidence="11">Cysteine protease</fullName>
        <ecNumber evidence="11">3.4.22.-</ecNumber>
    </recommendedName>
</protein>
<name>A0A1X0NS04_9TRYP</name>
<dbReference type="Pfam" id="PF03416">
    <property type="entry name" value="Peptidase_C54"/>
    <property type="match status" value="1"/>
</dbReference>
<evidence type="ECO:0000256" key="7">
    <source>
        <dbReference type="ARBA" id="ARBA00022807"/>
    </source>
</evidence>
<dbReference type="GO" id="GO:0005737">
    <property type="term" value="C:cytoplasm"/>
    <property type="evidence" value="ECO:0007669"/>
    <property type="project" value="UniProtKB-SubCell"/>
</dbReference>
<dbReference type="VEuPathDB" id="TriTrypDB:TM35_000222810"/>
<reference evidence="13 14" key="1">
    <citation type="submission" date="2017-03" db="EMBL/GenBank/DDBJ databases">
        <title>An alternative strategy for trypanosome survival in the mammalian bloodstream revealed through genome and transcriptome analysis of the ubiquitous bovine parasite Trypanosoma (Megatrypanum) theileri.</title>
        <authorList>
            <person name="Kelly S."/>
            <person name="Ivens A."/>
            <person name="Mott A."/>
            <person name="O'Neill E."/>
            <person name="Emms D."/>
            <person name="Macleod O."/>
            <person name="Voorheis P."/>
            <person name="Matthews J."/>
            <person name="Matthews K."/>
            <person name="Carrington M."/>
        </authorList>
    </citation>
    <scope>NUCLEOTIDE SEQUENCE [LARGE SCALE GENOMIC DNA]</scope>
    <source>
        <strain evidence="13">Edinburgh</strain>
    </source>
</reference>
<comment type="function">
    <text evidence="11">Cysteine protease that plays a key role in autophagy by mediating both proteolytic activation and delipidation of ATG8 family proteins.</text>
</comment>
<keyword evidence="7" id="KW-0788">Thiol protease</keyword>
<evidence type="ECO:0000259" key="12">
    <source>
        <dbReference type="Pfam" id="PF03416"/>
    </source>
</evidence>
<comment type="subcellular location">
    <subcellularLocation>
        <location evidence="1 11">Cytoplasm</location>
    </subcellularLocation>
</comment>
<keyword evidence="3" id="KW-0813">Transport</keyword>
<dbReference type="GO" id="GO:0035973">
    <property type="term" value="P:aggrephagy"/>
    <property type="evidence" value="ECO:0007669"/>
    <property type="project" value="TreeGrafter"/>
</dbReference>
<dbReference type="InterPro" id="IPR005078">
    <property type="entry name" value="Peptidase_C54"/>
</dbReference>
<evidence type="ECO:0000313" key="13">
    <source>
        <dbReference type="EMBL" id="ORC87482.1"/>
    </source>
</evidence>
<comment type="similarity">
    <text evidence="2 11">Belongs to the peptidase C54 family.</text>
</comment>
<dbReference type="Proteomes" id="UP000192257">
    <property type="component" value="Unassembled WGS sequence"/>
</dbReference>
<evidence type="ECO:0000256" key="9">
    <source>
        <dbReference type="ARBA" id="ARBA00023006"/>
    </source>
</evidence>
<gene>
    <name evidence="13" type="ORF">TM35_000222810</name>
</gene>